<dbReference type="EMBL" id="OX451737">
    <property type="protein sequence ID" value="CAI8596275.1"/>
    <property type="molecule type" value="Genomic_DNA"/>
</dbReference>
<dbReference type="AlphaFoldDB" id="A0AAV0ZC82"/>
<reference evidence="2 3" key="1">
    <citation type="submission" date="2023-01" db="EMBL/GenBank/DDBJ databases">
        <authorList>
            <person name="Kreplak J."/>
        </authorList>
    </citation>
    <scope>NUCLEOTIDE SEQUENCE [LARGE SCALE GENOMIC DNA]</scope>
</reference>
<protein>
    <submittedName>
        <fullName evidence="2">Uncharacterized protein</fullName>
    </submittedName>
</protein>
<feature type="compositionally biased region" description="Polar residues" evidence="1">
    <location>
        <begin position="13"/>
        <end position="26"/>
    </location>
</feature>
<feature type="region of interest" description="Disordered" evidence="1">
    <location>
        <begin position="1"/>
        <end position="26"/>
    </location>
</feature>
<name>A0AAV0ZC82_VICFA</name>
<proteinExistence type="predicted"/>
<feature type="compositionally biased region" description="Basic residues" evidence="1">
    <location>
        <begin position="1"/>
        <end position="12"/>
    </location>
</feature>
<sequence length="150" mass="16198">MTRTSASKKRQGRPSNKVSPPLATPNQATLIAGEVDVGETSGVLKATVVANNNWEVENPKLGVCQNPKEGEREIKVASLAELQGNNGATKLWVDQKADKDKGENSQVNKAEEEGIPGKHEGFALPSEVTPNRMDRLVQPMVPMQKMGFGH</sequence>
<feature type="compositionally biased region" description="Basic and acidic residues" evidence="1">
    <location>
        <begin position="96"/>
        <end position="121"/>
    </location>
</feature>
<accession>A0AAV0ZC82</accession>
<evidence type="ECO:0000313" key="2">
    <source>
        <dbReference type="EMBL" id="CAI8596275.1"/>
    </source>
</evidence>
<feature type="region of interest" description="Disordered" evidence="1">
    <location>
        <begin position="96"/>
        <end position="131"/>
    </location>
</feature>
<organism evidence="2 3">
    <name type="scientific">Vicia faba</name>
    <name type="common">Broad bean</name>
    <name type="synonym">Faba vulgaris</name>
    <dbReference type="NCBI Taxonomy" id="3906"/>
    <lineage>
        <taxon>Eukaryota</taxon>
        <taxon>Viridiplantae</taxon>
        <taxon>Streptophyta</taxon>
        <taxon>Embryophyta</taxon>
        <taxon>Tracheophyta</taxon>
        <taxon>Spermatophyta</taxon>
        <taxon>Magnoliopsida</taxon>
        <taxon>eudicotyledons</taxon>
        <taxon>Gunneridae</taxon>
        <taxon>Pentapetalae</taxon>
        <taxon>rosids</taxon>
        <taxon>fabids</taxon>
        <taxon>Fabales</taxon>
        <taxon>Fabaceae</taxon>
        <taxon>Papilionoideae</taxon>
        <taxon>50 kb inversion clade</taxon>
        <taxon>NPAAA clade</taxon>
        <taxon>Hologalegina</taxon>
        <taxon>IRL clade</taxon>
        <taxon>Fabeae</taxon>
        <taxon>Vicia</taxon>
    </lineage>
</organism>
<keyword evidence="3" id="KW-1185">Reference proteome</keyword>
<gene>
    <name evidence="2" type="ORF">VFH_II027160</name>
</gene>
<evidence type="ECO:0000313" key="3">
    <source>
        <dbReference type="Proteomes" id="UP001157006"/>
    </source>
</evidence>
<evidence type="ECO:0000256" key="1">
    <source>
        <dbReference type="SAM" id="MobiDB-lite"/>
    </source>
</evidence>
<dbReference type="Proteomes" id="UP001157006">
    <property type="component" value="Chromosome 2"/>
</dbReference>